<feature type="region of interest" description="Disordered" evidence="6">
    <location>
        <begin position="172"/>
        <end position="195"/>
    </location>
</feature>
<name>A0A5C0XQU1_PYRFU</name>
<dbReference type="NCBIfam" id="NF004910">
    <property type="entry name" value="PRK06266.1"/>
    <property type="match status" value="1"/>
</dbReference>
<evidence type="ECO:0000256" key="5">
    <source>
        <dbReference type="NCBIfam" id="TIGR00373"/>
    </source>
</evidence>
<keyword evidence="1 4" id="KW-0805">Transcription regulation</keyword>
<evidence type="ECO:0000256" key="2">
    <source>
        <dbReference type="ARBA" id="ARBA00023125"/>
    </source>
</evidence>
<accession>A0A5C0XQU1</accession>
<dbReference type="OrthoDB" id="5935at2157"/>
<comment type="similarity">
    <text evidence="4">Belongs to the TFE family.</text>
</comment>
<dbReference type="GO" id="GO:0003677">
    <property type="term" value="F:DNA binding"/>
    <property type="evidence" value="ECO:0007669"/>
    <property type="project" value="UniProtKB-KW"/>
</dbReference>
<dbReference type="AlphaFoldDB" id="A0A5C0XQU1"/>
<evidence type="ECO:0000256" key="1">
    <source>
        <dbReference type="ARBA" id="ARBA00023015"/>
    </source>
</evidence>
<dbReference type="InterPro" id="IPR002853">
    <property type="entry name" value="TFIIE_asu"/>
</dbReference>
<feature type="domain" description="HTH TFE/IIEalpha-type" evidence="7">
    <location>
        <begin position="6"/>
        <end position="89"/>
    </location>
</feature>
<gene>
    <name evidence="4 8" type="primary">tfe</name>
    <name evidence="8" type="ORF">PFDSM3638_02445</name>
</gene>
<dbReference type="InterPro" id="IPR036388">
    <property type="entry name" value="WH-like_DNA-bd_sf"/>
</dbReference>
<evidence type="ECO:0000313" key="9">
    <source>
        <dbReference type="Proteomes" id="UP000324354"/>
    </source>
</evidence>
<keyword evidence="2 4" id="KW-0238">DNA-binding</keyword>
<dbReference type="PIRSF" id="PIRSF006373">
    <property type="entry name" value="TF_E_archaea"/>
    <property type="match status" value="1"/>
</dbReference>
<evidence type="ECO:0000259" key="7">
    <source>
        <dbReference type="PROSITE" id="PS51344"/>
    </source>
</evidence>
<dbReference type="PANTHER" id="PTHR13097:SF7">
    <property type="entry name" value="GENERAL TRANSCRIPTION FACTOR IIE SUBUNIT 1"/>
    <property type="match status" value="1"/>
</dbReference>
<dbReference type="KEGG" id="pfu:PF0491"/>
<evidence type="ECO:0000256" key="6">
    <source>
        <dbReference type="SAM" id="MobiDB-lite"/>
    </source>
</evidence>
<dbReference type="GeneID" id="13302301"/>
<proteinExistence type="inferred from homology"/>
<dbReference type="HAMAP" id="MF_01909">
    <property type="entry name" value="TFE_arch"/>
    <property type="match status" value="1"/>
</dbReference>
<keyword evidence="3 4" id="KW-0804">Transcription</keyword>
<comment type="domain">
    <text evidence="4">The winged helix domain is involved in binding to DNA in the preinitiation complex.</text>
</comment>
<dbReference type="SMART" id="SM00531">
    <property type="entry name" value="TFIIE"/>
    <property type="match status" value="1"/>
</dbReference>
<dbReference type="PANTHER" id="PTHR13097">
    <property type="entry name" value="TRANSCRIPTION INITIATION FACTOR IIE, ALPHA SUBUNIT"/>
    <property type="match status" value="1"/>
</dbReference>
<reference evidence="8 9" key="1">
    <citation type="submission" date="2017-08" db="EMBL/GenBank/DDBJ databases">
        <title>Resequencing and Reannotation of the genome of Pyrococcus furiosus type strain DSM3638.</title>
        <authorList>
            <person name="Reichelt R.M."/>
            <person name="Bunk B."/>
        </authorList>
    </citation>
    <scope>NUCLEOTIDE SEQUENCE [LARGE SCALE GENOMIC DNA]</scope>
    <source>
        <strain evidence="8 9">DSM 3638</strain>
    </source>
</reference>
<dbReference type="PROSITE" id="PS51344">
    <property type="entry name" value="HTH_TFE_IIE"/>
    <property type="match status" value="1"/>
</dbReference>
<dbReference type="InterPro" id="IPR039997">
    <property type="entry name" value="TFE"/>
</dbReference>
<dbReference type="GeneID" id="41712292"/>
<dbReference type="GO" id="GO:0006355">
    <property type="term" value="P:regulation of DNA-templated transcription"/>
    <property type="evidence" value="ECO:0007669"/>
    <property type="project" value="UniProtKB-UniRule"/>
</dbReference>
<sequence length="195" mass="22885">MGRDKKNTALLDIARDIGGDEAVEVVKALEKKGEATDEELAELTGVRVNTVRKILYALYDAKLATFRRVRDDETGWYYYYWRIDTKRLPEVIRTRKLQELEKLKQMLQEETSETYYHCGTPGHPKLTFDEAFEYGFQCPICGEILYEYDNSKIIEELKKRIEELEIELGLRSPPKEEKPKKATRRKKSRSGKKKK</sequence>
<dbReference type="NCBIfam" id="TIGR00373">
    <property type="entry name" value="transcription factor E"/>
    <property type="match status" value="1"/>
</dbReference>
<organism evidence="8 9">
    <name type="scientific">Pyrococcus furiosus (strain ATCC 43587 / DSM 3638 / JCM 8422 / Vc1)</name>
    <dbReference type="NCBI Taxonomy" id="186497"/>
    <lineage>
        <taxon>Archaea</taxon>
        <taxon>Methanobacteriati</taxon>
        <taxon>Methanobacteriota</taxon>
        <taxon>Thermococci</taxon>
        <taxon>Thermococcales</taxon>
        <taxon>Thermococcaceae</taxon>
        <taxon>Pyrococcus</taxon>
    </lineage>
</organism>
<dbReference type="Gene3D" id="1.10.10.10">
    <property type="entry name" value="Winged helix-like DNA-binding domain superfamily/Winged helix DNA-binding domain"/>
    <property type="match status" value="1"/>
</dbReference>
<evidence type="ECO:0000313" key="8">
    <source>
        <dbReference type="EMBL" id="QEK78204.1"/>
    </source>
</evidence>
<dbReference type="InterPro" id="IPR024550">
    <property type="entry name" value="TFIIEa/SarR/Rpc3_HTH_dom"/>
</dbReference>
<dbReference type="InterPro" id="IPR017919">
    <property type="entry name" value="TFIIE/TFIIEa_HTH"/>
</dbReference>
<dbReference type="RefSeq" id="WP_011011608.1">
    <property type="nucleotide sequence ID" value="NC_003413.1"/>
</dbReference>
<comment type="function">
    <text evidence="4">Transcription factor that plays a role in the activation of archaeal genes transcribed by RNA polymerase. Facilitates transcription initiation by enhancing TATA-box recognition by TATA-box-binding protein (Tbp), and transcription factor B (Tfb) and RNA polymerase recruitment. Not absolutely required for transcription in vitro, but particularly important in cases where Tbp or Tfb function is not optimal. It dynamically alters the nucleic acid-binding properties of RNA polymerases by stabilizing the initiation complex and destabilizing elongation complexes. Seems to translocate with the RNA polymerase following initiation and acts by binding to the non template strand of the transcription bubble in elongation complexes.</text>
</comment>
<evidence type="ECO:0000256" key="4">
    <source>
        <dbReference type="HAMAP-Rule" id="MF_01909"/>
    </source>
</evidence>
<feature type="compositionally biased region" description="Basic residues" evidence="6">
    <location>
        <begin position="181"/>
        <end position="195"/>
    </location>
</feature>
<protein>
    <recommendedName>
        <fullName evidence="4 5">Transcription factor E</fullName>
        <shortName evidence="4">TFE</shortName>
    </recommendedName>
    <alternativeName>
        <fullName evidence="4">TFIIE subunit alpha homolog</fullName>
    </alternativeName>
    <alternativeName>
        <fullName evidence="4">Transcription initiation factor TFIIE</fullName>
    </alternativeName>
</protein>
<comment type="subunit">
    <text evidence="4">Monomer. Interaction with RNA polymerase subunits RpoF and RpoE is necessary for Tfe stimulatory transcription activity. Able to interact with Tbp and RNA polymerase in the absence of DNA promoter. Interacts both with the preinitiation and elongation complexes.</text>
</comment>
<dbReference type="Proteomes" id="UP000324354">
    <property type="component" value="Chromosome"/>
</dbReference>
<dbReference type="GO" id="GO:0006367">
    <property type="term" value="P:transcription initiation at RNA polymerase II promoter"/>
    <property type="evidence" value="ECO:0007669"/>
    <property type="project" value="InterPro"/>
</dbReference>
<evidence type="ECO:0000256" key="3">
    <source>
        <dbReference type="ARBA" id="ARBA00023163"/>
    </source>
</evidence>
<dbReference type="InterPro" id="IPR016481">
    <property type="entry name" value="TF_E_archaea"/>
</dbReference>
<dbReference type="SMR" id="A0A5C0XQU1"/>
<dbReference type="InterPro" id="IPR036390">
    <property type="entry name" value="WH_DNA-bd_sf"/>
</dbReference>
<dbReference type="SUPFAM" id="SSF46785">
    <property type="entry name" value="Winged helix' DNA-binding domain"/>
    <property type="match status" value="1"/>
</dbReference>
<dbReference type="EMBL" id="CP023154">
    <property type="protein sequence ID" value="QEK78204.1"/>
    <property type="molecule type" value="Genomic_DNA"/>
</dbReference>
<dbReference type="Pfam" id="PF02002">
    <property type="entry name" value="TFIIE_alpha"/>
    <property type="match status" value="1"/>
</dbReference>